<evidence type="ECO:0000313" key="10">
    <source>
        <dbReference type="Proteomes" id="UP000014760"/>
    </source>
</evidence>
<dbReference type="InterPro" id="IPR050633">
    <property type="entry name" value="Neuropilin_MCO_CoagFactor"/>
</dbReference>
<dbReference type="PROSITE" id="PS50022">
    <property type="entry name" value="FA58C_3"/>
    <property type="match status" value="1"/>
</dbReference>
<dbReference type="InterPro" id="IPR008979">
    <property type="entry name" value="Galactose-bd-like_sf"/>
</dbReference>
<dbReference type="STRING" id="283909.R7TUA7"/>
<sequence>WLQLDLGYSMSITAIDTMGLEGKEAFVMTYKIEYSEDEKTWAWYKDEGEHNIFEGNTNEIDVVRNYFDPPIQARYLTLRPLEYKTYSCVRWELYTCQI</sequence>
<accession>R7TUA7</accession>
<evidence type="ECO:0000259" key="7">
    <source>
        <dbReference type="PROSITE" id="PS50022"/>
    </source>
</evidence>
<gene>
    <name evidence="8" type="ORF">CAPTEDRAFT_48159</name>
</gene>
<dbReference type="CDD" id="cd00057">
    <property type="entry name" value="FA58C"/>
    <property type="match status" value="1"/>
</dbReference>
<protein>
    <recommendedName>
        <fullName evidence="7">F5/8 type C domain-containing protein</fullName>
    </recommendedName>
</protein>
<dbReference type="Proteomes" id="UP000014760">
    <property type="component" value="Unassembled WGS sequence"/>
</dbReference>
<dbReference type="SUPFAM" id="SSF49785">
    <property type="entry name" value="Galactose-binding domain-like"/>
    <property type="match status" value="1"/>
</dbReference>
<dbReference type="GO" id="GO:0005576">
    <property type="term" value="C:extracellular region"/>
    <property type="evidence" value="ECO:0007669"/>
    <property type="project" value="UniProtKB-SubCell"/>
</dbReference>
<keyword evidence="3" id="KW-0964">Secreted</keyword>
<keyword evidence="6" id="KW-1015">Disulfide bond</keyword>
<reference evidence="9" key="3">
    <citation type="submission" date="2015-06" db="UniProtKB">
        <authorList>
            <consortium name="EnsemblMetazoa"/>
        </authorList>
    </citation>
    <scope>IDENTIFICATION</scope>
</reference>
<evidence type="ECO:0000256" key="1">
    <source>
        <dbReference type="ARBA" id="ARBA00004184"/>
    </source>
</evidence>
<keyword evidence="10" id="KW-1185">Reference proteome</keyword>
<dbReference type="EMBL" id="KB308622">
    <property type="protein sequence ID" value="ELT97254.1"/>
    <property type="molecule type" value="Genomic_DNA"/>
</dbReference>
<proteinExistence type="predicted"/>
<evidence type="ECO:0000313" key="9">
    <source>
        <dbReference type="EnsemblMetazoa" id="CapteP48159"/>
    </source>
</evidence>
<evidence type="ECO:0000256" key="6">
    <source>
        <dbReference type="ARBA" id="ARBA00023157"/>
    </source>
</evidence>
<comment type="subcellular location">
    <subcellularLocation>
        <location evidence="1">Endomembrane system</location>
        <topology evidence="1">Peripheral membrane protein</topology>
    </subcellularLocation>
    <subcellularLocation>
        <location evidence="2">Secreted</location>
    </subcellularLocation>
</comment>
<dbReference type="Gene3D" id="2.60.120.260">
    <property type="entry name" value="Galactose-binding domain-like"/>
    <property type="match status" value="1"/>
</dbReference>
<keyword evidence="5" id="KW-0472">Membrane</keyword>
<evidence type="ECO:0000256" key="4">
    <source>
        <dbReference type="ARBA" id="ARBA00022889"/>
    </source>
</evidence>
<evidence type="ECO:0000256" key="5">
    <source>
        <dbReference type="ARBA" id="ARBA00023136"/>
    </source>
</evidence>
<dbReference type="PANTHER" id="PTHR46806:SF5">
    <property type="entry name" value="F5_8 TYPE C DOMAIN-CONTAINING PROTEIN"/>
    <property type="match status" value="1"/>
</dbReference>
<organism evidence="8">
    <name type="scientific">Capitella teleta</name>
    <name type="common">Polychaete worm</name>
    <dbReference type="NCBI Taxonomy" id="283909"/>
    <lineage>
        <taxon>Eukaryota</taxon>
        <taxon>Metazoa</taxon>
        <taxon>Spiralia</taxon>
        <taxon>Lophotrochozoa</taxon>
        <taxon>Annelida</taxon>
        <taxon>Polychaeta</taxon>
        <taxon>Sedentaria</taxon>
        <taxon>Scolecida</taxon>
        <taxon>Capitellidae</taxon>
        <taxon>Capitella</taxon>
    </lineage>
</organism>
<dbReference type="OMA" id="GASTWCK"/>
<dbReference type="GO" id="GO:0007155">
    <property type="term" value="P:cell adhesion"/>
    <property type="evidence" value="ECO:0007669"/>
    <property type="project" value="UniProtKB-KW"/>
</dbReference>
<dbReference type="InterPro" id="IPR000421">
    <property type="entry name" value="FA58C"/>
</dbReference>
<reference evidence="10" key="1">
    <citation type="submission" date="2012-12" db="EMBL/GenBank/DDBJ databases">
        <authorList>
            <person name="Hellsten U."/>
            <person name="Grimwood J."/>
            <person name="Chapman J.A."/>
            <person name="Shapiro H."/>
            <person name="Aerts A."/>
            <person name="Otillar R.P."/>
            <person name="Terry A.Y."/>
            <person name="Boore J.L."/>
            <person name="Simakov O."/>
            <person name="Marletaz F."/>
            <person name="Cho S.-J."/>
            <person name="Edsinger-Gonzales E."/>
            <person name="Havlak P."/>
            <person name="Kuo D.-H."/>
            <person name="Larsson T."/>
            <person name="Lv J."/>
            <person name="Arendt D."/>
            <person name="Savage R."/>
            <person name="Osoegawa K."/>
            <person name="de Jong P."/>
            <person name="Lindberg D.R."/>
            <person name="Seaver E.C."/>
            <person name="Weisblat D.A."/>
            <person name="Putnam N.H."/>
            <person name="Grigoriev I.V."/>
            <person name="Rokhsar D.S."/>
        </authorList>
    </citation>
    <scope>NUCLEOTIDE SEQUENCE</scope>
    <source>
        <strain evidence="10">I ESC-2004</strain>
    </source>
</reference>
<dbReference type="EnsemblMetazoa" id="CapteT48159">
    <property type="protein sequence ID" value="CapteP48159"/>
    <property type="gene ID" value="CapteG48159"/>
</dbReference>
<keyword evidence="4" id="KW-0130">Cell adhesion</keyword>
<dbReference type="OrthoDB" id="6145554at2759"/>
<reference evidence="8 10" key="2">
    <citation type="journal article" date="2013" name="Nature">
        <title>Insights into bilaterian evolution from three spiralian genomes.</title>
        <authorList>
            <person name="Simakov O."/>
            <person name="Marletaz F."/>
            <person name="Cho S.J."/>
            <person name="Edsinger-Gonzales E."/>
            <person name="Havlak P."/>
            <person name="Hellsten U."/>
            <person name="Kuo D.H."/>
            <person name="Larsson T."/>
            <person name="Lv J."/>
            <person name="Arendt D."/>
            <person name="Savage R."/>
            <person name="Osoegawa K."/>
            <person name="de Jong P."/>
            <person name="Grimwood J."/>
            <person name="Chapman J.A."/>
            <person name="Shapiro H."/>
            <person name="Aerts A."/>
            <person name="Otillar R.P."/>
            <person name="Terry A.Y."/>
            <person name="Boore J.L."/>
            <person name="Grigoriev I.V."/>
            <person name="Lindberg D.R."/>
            <person name="Seaver E.C."/>
            <person name="Weisblat D.A."/>
            <person name="Putnam N.H."/>
            <person name="Rokhsar D.S."/>
        </authorList>
    </citation>
    <scope>NUCLEOTIDE SEQUENCE</scope>
    <source>
        <strain evidence="8 10">I ESC-2004</strain>
    </source>
</reference>
<dbReference type="AlphaFoldDB" id="R7TUA7"/>
<feature type="non-terminal residue" evidence="8">
    <location>
        <position position="98"/>
    </location>
</feature>
<dbReference type="GO" id="GO:0038023">
    <property type="term" value="F:signaling receptor activity"/>
    <property type="evidence" value="ECO:0007669"/>
    <property type="project" value="TreeGrafter"/>
</dbReference>
<evidence type="ECO:0000313" key="8">
    <source>
        <dbReference type="EMBL" id="ELT97254.1"/>
    </source>
</evidence>
<evidence type="ECO:0000256" key="3">
    <source>
        <dbReference type="ARBA" id="ARBA00022525"/>
    </source>
</evidence>
<dbReference type="Pfam" id="PF00754">
    <property type="entry name" value="F5_F8_type_C"/>
    <property type="match status" value="1"/>
</dbReference>
<dbReference type="EMBL" id="AMQN01010994">
    <property type="status" value="NOT_ANNOTATED_CDS"/>
    <property type="molecule type" value="Genomic_DNA"/>
</dbReference>
<dbReference type="GO" id="GO:0012505">
    <property type="term" value="C:endomembrane system"/>
    <property type="evidence" value="ECO:0007669"/>
    <property type="project" value="UniProtKB-SubCell"/>
</dbReference>
<dbReference type="GO" id="GO:0005886">
    <property type="term" value="C:plasma membrane"/>
    <property type="evidence" value="ECO:0007669"/>
    <property type="project" value="TreeGrafter"/>
</dbReference>
<dbReference type="PANTHER" id="PTHR46806">
    <property type="entry name" value="F5/8 TYPE C DOMAIN-CONTAINING PROTEIN"/>
    <property type="match status" value="1"/>
</dbReference>
<name>R7TUA7_CAPTE</name>
<evidence type="ECO:0000256" key="2">
    <source>
        <dbReference type="ARBA" id="ARBA00004613"/>
    </source>
</evidence>
<dbReference type="HOGENOM" id="CLU_030066_5_1_1"/>
<feature type="non-terminal residue" evidence="8">
    <location>
        <position position="1"/>
    </location>
</feature>
<feature type="domain" description="F5/8 type C" evidence="7">
    <location>
        <begin position="1"/>
        <end position="96"/>
    </location>
</feature>